<keyword evidence="1" id="KW-1133">Transmembrane helix</keyword>
<reference evidence="2" key="1">
    <citation type="submission" date="2020-02" db="EMBL/GenBank/DDBJ databases">
        <authorList>
            <person name="Meier V. D."/>
        </authorList>
    </citation>
    <scope>NUCLEOTIDE SEQUENCE</scope>
    <source>
        <strain evidence="2">AVDCRST_MAG12</strain>
    </source>
</reference>
<keyword evidence="1" id="KW-0812">Transmembrane</keyword>
<name>A0A6J4RPK7_9ACTN</name>
<accession>A0A6J4RPK7</accession>
<proteinExistence type="predicted"/>
<evidence type="ECO:0000256" key="1">
    <source>
        <dbReference type="SAM" id="Phobius"/>
    </source>
</evidence>
<protein>
    <submittedName>
        <fullName evidence="2">Uncharacterized protein</fullName>
    </submittedName>
</protein>
<feature type="transmembrane region" description="Helical" evidence="1">
    <location>
        <begin position="6"/>
        <end position="31"/>
    </location>
</feature>
<sequence length="89" mass="9708">MSILTILTLVAVALVVLVLVVYLLGIAVYLWRADRHLAKLARGLRAVQGHARPLPEHLGTINGALKALRDDLRGTDRHLEGVGRVLGRD</sequence>
<evidence type="ECO:0000313" key="2">
    <source>
        <dbReference type="EMBL" id="CAA9474640.1"/>
    </source>
</evidence>
<organism evidence="2">
    <name type="scientific">uncultured Rubrobacteraceae bacterium</name>
    <dbReference type="NCBI Taxonomy" id="349277"/>
    <lineage>
        <taxon>Bacteria</taxon>
        <taxon>Bacillati</taxon>
        <taxon>Actinomycetota</taxon>
        <taxon>Rubrobacteria</taxon>
        <taxon>Rubrobacterales</taxon>
        <taxon>Rubrobacteraceae</taxon>
        <taxon>environmental samples</taxon>
    </lineage>
</organism>
<dbReference type="EMBL" id="CADCVK010000170">
    <property type="protein sequence ID" value="CAA9474640.1"/>
    <property type="molecule type" value="Genomic_DNA"/>
</dbReference>
<dbReference type="AlphaFoldDB" id="A0A6J4RPK7"/>
<keyword evidence="1" id="KW-0472">Membrane</keyword>
<gene>
    <name evidence="2" type="ORF">AVDCRST_MAG12-1059</name>
</gene>